<sequence length="119" mass="13725">MKQLNEEIKSALSEWREGMFEEVRQILTQGEAQADQLEVPAHDPVNRPAHYVACGIECIDVIKAVTQDMRGMDAVCTSNVLKYLWRWPKKGGIESLKKARWYLDRLIQEKESHVAKGRE</sequence>
<evidence type="ECO:0000313" key="1">
    <source>
        <dbReference type="EMBL" id="CAB5178863.1"/>
    </source>
</evidence>
<dbReference type="Pfam" id="PF11753">
    <property type="entry name" value="DUF3310"/>
    <property type="match status" value="1"/>
</dbReference>
<dbReference type="InterPro" id="IPR021739">
    <property type="entry name" value="SaV-like"/>
</dbReference>
<dbReference type="EMBL" id="LR798205">
    <property type="protein sequence ID" value="CAB5178863.1"/>
    <property type="molecule type" value="Genomic_DNA"/>
</dbReference>
<accession>A0A6J7W9S6</accession>
<gene>
    <name evidence="1" type="ORF">UFOVP156_43</name>
</gene>
<reference evidence="1" key="1">
    <citation type="submission" date="2020-05" db="EMBL/GenBank/DDBJ databases">
        <authorList>
            <person name="Chiriac C."/>
            <person name="Salcher M."/>
            <person name="Ghai R."/>
            <person name="Kavagutti S V."/>
        </authorList>
    </citation>
    <scope>NUCLEOTIDE SEQUENCE</scope>
</reference>
<name>A0A6J7W9S6_9CAUD</name>
<organism evidence="1">
    <name type="scientific">uncultured Caudovirales phage</name>
    <dbReference type="NCBI Taxonomy" id="2100421"/>
    <lineage>
        <taxon>Viruses</taxon>
        <taxon>Duplodnaviria</taxon>
        <taxon>Heunggongvirae</taxon>
        <taxon>Uroviricota</taxon>
        <taxon>Caudoviricetes</taxon>
        <taxon>Peduoviridae</taxon>
        <taxon>Maltschvirus</taxon>
        <taxon>Maltschvirus maltsch</taxon>
    </lineage>
</organism>
<proteinExistence type="predicted"/>
<protein>
    <submittedName>
        <fullName evidence="1">SaV-like</fullName>
    </submittedName>
</protein>